<evidence type="ECO:0000256" key="2">
    <source>
        <dbReference type="SAM" id="Phobius"/>
    </source>
</evidence>
<organism evidence="3 4">
    <name type="scientific">Kutzneria chonburiensis</name>
    <dbReference type="NCBI Taxonomy" id="1483604"/>
    <lineage>
        <taxon>Bacteria</taxon>
        <taxon>Bacillati</taxon>
        <taxon>Actinomycetota</taxon>
        <taxon>Actinomycetes</taxon>
        <taxon>Pseudonocardiales</taxon>
        <taxon>Pseudonocardiaceae</taxon>
        <taxon>Kutzneria</taxon>
    </lineage>
</organism>
<dbReference type="Gene3D" id="1.10.630.10">
    <property type="entry name" value="Cytochrome P450"/>
    <property type="match status" value="1"/>
</dbReference>
<keyword evidence="2" id="KW-0472">Membrane</keyword>
<protein>
    <recommendedName>
        <fullName evidence="5">Cytochrome P450</fullName>
    </recommendedName>
</protein>
<dbReference type="RefSeq" id="WP_273934669.1">
    <property type="nucleotide sequence ID" value="NZ_CP097263.1"/>
</dbReference>
<keyword evidence="2" id="KW-0812">Transmembrane</keyword>
<dbReference type="PANTHER" id="PTHR46696">
    <property type="entry name" value="P450, PUTATIVE (EUROFUNG)-RELATED"/>
    <property type="match status" value="1"/>
</dbReference>
<reference evidence="3 4" key="1">
    <citation type="submission" date="2024-09" db="EMBL/GenBank/DDBJ databases">
        <authorList>
            <person name="Sun Q."/>
            <person name="Mori K."/>
        </authorList>
    </citation>
    <scope>NUCLEOTIDE SEQUENCE [LARGE SCALE GENOMIC DNA]</scope>
    <source>
        <strain evidence="3 4">TBRC 1432</strain>
    </source>
</reference>
<evidence type="ECO:0000256" key="1">
    <source>
        <dbReference type="ARBA" id="ARBA00010617"/>
    </source>
</evidence>
<dbReference type="InterPro" id="IPR036396">
    <property type="entry name" value="Cyt_P450_sf"/>
</dbReference>
<dbReference type="PANTHER" id="PTHR46696:SF6">
    <property type="entry name" value="P450, PUTATIVE (EUROFUNG)-RELATED"/>
    <property type="match status" value="1"/>
</dbReference>
<comment type="caution">
    <text evidence="3">The sequence shown here is derived from an EMBL/GenBank/DDBJ whole genome shotgun (WGS) entry which is preliminary data.</text>
</comment>
<feature type="transmembrane region" description="Helical" evidence="2">
    <location>
        <begin position="161"/>
        <end position="186"/>
    </location>
</feature>
<evidence type="ECO:0000313" key="4">
    <source>
        <dbReference type="Proteomes" id="UP001589810"/>
    </source>
</evidence>
<comment type="similarity">
    <text evidence="1">Belongs to the cytochrome P450 family.</text>
</comment>
<gene>
    <name evidence="3" type="ORF">ACFFH7_28050</name>
</gene>
<dbReference type="Proteomes" id="UP001589810">
    <property type="component" value="Unassembled WGS sequence"/>
</dbReference>
<dbReference type="SUPFAM" id="SSF48264">
    <property type="entry name" value="Cytochrome P450"/>
    <property type="match status" value="1"/>
</dbReference>
<proteinExistence type="inferred from homology"/>
<accession>A0ABV6MYK0</accession>
<evidence type="ECO:0000313" key="3">
    <source>
        <dbReference type="EMBL" id="MFC0545393.1"/>
    </source>
</evidence>
<evidence type="ECO:0008006" key="5">
    <source>
        <dbReference type="Google" id="ProtNLM"/>
    </source>
</evidence>
<dbReference type="EMBL" id="JBHLUD010000009">
    <property type="protein sequence ID" value="MFC0545393.1"/>
    <property type="molecule type" value="Genomic_DNA"/>
</dbReference>
<keyword evidence="2" id="KW-1133">Transmembrane helix</keyword>
<sequence>MTGYQDVRAGLADQRLSKDTRAVEHVIDGCDIDGQALRALPLAVAEPLLCPESADRLRRLADEVFTPDHVEPLRPLIGLLATELLAPLHDQRSVDLVAEVARPLPLLLTCELLGLPADDKTRSWTEILLAVHERAGSAQADNELMSALAATKASPDEMLNLVAMLVIGAVEIAGGFVANAMTALLADPRRIALVRNEPALLGDVVADLVTGSDPLHVGTFRCTTEPVRLGGTVIPAGEVVMLAGIDCPSDRRFVGTVGLGVQYRIGALLGRVLAETVLELLIGDFPDLRLAVPAARIPWQFTRLSRAVESLPVLVS</sequence>
<keyword evidence="4" id="KW-1185">Reference proteome</keyword>
<name>A0ABV6MYK0_9PSEU</name>